<dbReference type="Proteomes" id="UP000266915">
    <property type="component" value="Unassembled WGS sequence"/>
</dbReference>
<dbReference type="EMBL" id="RKHL01000001">
    <property type="protein sequence ID" value="ROR80414.1"/>
    <property type="molecule type" value="Genomic_DNA"/>
</dbReference>
<proteinExistence type="predicted"/>
<sequence length="113" mass="12413">MRKLHYAGGYLLMADQTCKALLRYARALAQTGESDIAVVPTISDGGSLGYAHLLVGPASQLFSTPVENASKEPFDEEIIAELERRTAALQPARPEWATELTDVDDLEFDERSM</sequence>
<dbReference type="RefSeq" id="WP_085512067.1">
    <property type="nucleotide sequence ID" value="NZ_FXAP01000003.1"/>
</dbReference>
<evidence type="ECO:0000313" key="2">
    <source>
        <dbReference type="Proteomes" id="UP000266915"/>
    </source>
</evidence>
<organism evidence="1 2">
    <name type="scientific">Plantibacter flavus</name>
    <dbReference type="NCBI Taxonomy" id="150123"/>
    <lineage>
        <taxon>Bacteria</taxon>
        <taxon>Bacillati</taxon>
        <taxon>Actinomycetota</taxon>
        <taxon>Actinomycetes</taxon>
        <taxon>Micrococcales</taxon>
        <taxon>Microbacteriaceae</taxon>
        <taxon>Plantibacter</taxon>
    </lineage>
</organism>
<comment type="caution">
    <text evidence="1">The sequence shown here is derived from an EMBL/GenBank/DDBJ whole genome shotgun (WGS) entry which is preliminary data.</text>
</comment>
<accession>A0A3N2BZD9</accession>
<name>A0A3N2BZD9_9MICO</name>
<keyword evidence="2" id="KW-1185">Reference proteome</keyword>
<reference evidence="1 2" key="1">
    <citation type="submission" date="2018-11" db="EMBL/GenBank/DDBJ databases">
        <title>Sequencing the genomes of 1000 actinobacteria strains.</title>
        <authorList>
            <person name="Klenk H.-P."/>
        </authorList>
    </citation>
    <scope>NUCLEOTIDE SEQUENCE [LARGE SCALE GENOMIC DNA]</scope>
    <source>
        <strain evidence="1 2">DSM 14012</strain>
    </source>
</reference>
<protein>
    <submittedName>
        <fullName evidence="1">Uncharacterized protein</fullName>
    </submittedName>
</protein>
<dbReference type="AlphaFoldDB" id="A0A3N2BZD9"/>
<evidence type="ECO:0000313" key="1">
    <source>
        <dbReference type="EMBL" id="ROR80414.1"/>
    </source>
</evidence>
<gene>
    <name evidence="1" type="ORF">EDD42_0455</name>
</gene>